<name>A0A1J4KI64_9EUKA</name>
<evidence type="ECO:0000256" key="1">
    <source>
        <dbReference type="SAM" id="Phobius"/>
    </source>
</evidence>
<dbReference type="Gene3D" id="1.10.287.110">
    <property type="entry name" value="DnaJ domain"/>
    <property type="match status" value="1"/>
</dbReference>
<reference evidence="3" key="1">
    <citation type="submission" date="2016-10" db="EMBL/GenBank/DDBJ databases">
        <authorList>
            <person name="Benchimol M."/>
            <person name="Almeida L.G."/>
            <person name="Vasconcelos A.T."/>
            <person name="Perreira-Neves A."/>
            <person name="Rosa I.A."/>
            <person name="Tasca T."/>
            <person name="Bogo M.R."/>
            <person name="de Souza W."/>
        </authorList>
    </citation>
    <scope>NUCLEOTIDE SEQUENCE [LARGE SCALE GENOMIC DNA]</scope>
    <source>
        <strain evidence="3">K</strain>
    </source>
</reference>
<dbReference type="AlphaFoldDB" id="A0A1J4KI64"/>
<dbReference type="VEuPathDB" id="TrichDB:TRFO_04004"/>
<dbReference type="InterPro" id="IPR002939">
    <property type="entry name" value="DnaJ_C"/>
</dbReference>
<dbReference type="EMBL" id="MLAK01000594">
    <property type="protein sequence ID" value="OHT11071.1"/>
    <property type="molecule type" value="Genomic_DNA"/>
</dbReference>
<feature type="transmembrane region" description="Helical" evidence="1">
    <location>
        <begin position="6"/>
        <end position="25"/>
    </location>
</feature>
<proteinExistence type="predicted"/>
<dbReference type="Gene3D" id="2.60.260.20">
    <property type="entry name" value="Urease metallochaperone UreE, N-terminal domain"/>
    <property type="match status" value="2"/>
</dbReference>
<dbReference type="GO" id="GO:0030544">
    <property type="term" value="F:Hsp70 protein binding"/>
    <property type="evidence" value="ECO:0007669"/>
    <property type="project" value="InterPro"/>
</dbReference>
<dbReference type="GO" id="GO:0006457">
    <property type="term" value="P:protein folding"/>
    <property type="evidence" value="ECO:0007669"/>
    <property type="project" value="InterPro"/>
</dbReference>
<evidence type="ECO:0000313" key="4">
    <source>
        <dbReference type="Proteomes" id="UP000179807"/>
    </source>
</evidence>
<dbReference type="OrthoDB" id="550424at2759"/>
<gene>
    <name evidence="3" type="ORF">TRFO_04004</name>
</gene>
<dbReference type="Proteomes" id="UP000179807">
    <property type="component" value="Unassembled WGS sequence"/>
</dbReference>
<dbReference type="FunFam" id="2.60.260.20:FF:000013">
    <property type="entry name" value="DnaJ subfamily B member 11"/>
    <property type="match status" value="1"/>
</dbReference>
<dbReference type="RefSeq" id="XP_068364207.1">
    <property type="nucleotide sequence ID" value="XM_068491623.1"/>
</dbReference>
<dbReference type="SUPFAM" id="SSF46565">
    <property type="entry name" value="Chaperone J-domain"/>
    <property type="match status" value="1"/>
</dbReference>
<keyword evidence="1" id="KW-1133">Transmembrane helix</keyword>
<dbReference type="PROSITE" id="PS00636">
    <property type="entry name" value="DNAJ_1"/>
    <property type="match status" value="1"/>
</dbReference>
<protein>
    <submittedName>
        <fullName evidence="3">DnaJ domain containing protein</fullName>
    </submittedName>
</protein>
<dbReference type="InterPro" id="IPR008971">
    <property type="entry name" value="HSP40/DnaJ_pept-bd"/>
</dbReference>
<dbReference type="PROSITE" id="PS50076">
    <property type="entry name" value="DNAJ_2"/>
    <property type="match status" value="1"/>
</dbReference>
<comment type="caution">
    <text evidence="3">The sequence shown here is derived from an EMBL/GenBank/DDBJ whole genome shotgun (WGS) entry which is preliminary data.</text>
</comment>
<dbReference type="GeneID" id="94826327"/>
<dbReference type="SUPFAM" id="SSF49493">
    <property type="entry name" value="HSP40/DnaJ peptide-binding domain"/>
    <property type="match status" value="2"/>
</dbReference>
<dbReference type="Pfam" id="PF00226">
    <property type="entry name" value="DnaJ"/>
    <property type="match status" value="1"/>
</dbReference>
<dbReference type="CDD" id="cd10747">
    <property type="entry name" value="DnaJ_C"/>
    <property type="match status" value="1"/>
</dbReference>
<dbReference type="SMART" id="SM00271">
    <property type="entry name" value="DnaJ"/>
    <property type="match status" value="1"/>
</dbReference>
<sequence length="325" mass="37066">MIVIYVFTLKVKFIMLNIFFLISLISKEGTRDFYEILNLKHDCVQREIENSYRALSKKYHPDKNKNNPQAIDKFNDINDAYAVLRDFNKRRVYDLWGESGVHIYEAPKNSAEFNPLHPAGQEDDSVTQVRNKGKTIRIIYPVDLINFHTGKNYPLHVTRRTMCRCPEAGFSCEKCRGRPTVQENVTLNLVVEKGCEEGTIVLFENAGDVSEVNSPGDIEVTIVSKKHPLFTRKGSDLHMNLEITLREALLGFTRTVKGIDGSDIIISHDGPLSCDDIIRIKEKGLAKYLYPGEFGDVIVHPQISWPKNLSQEKKNELVKVLSQKV</sequence>
<accession>A0A1J4KI64</accession>
<dbReference type="Pfam" id="PF01556">
    <property type="entry name" value="DnaJ_C"/>
    <property type="match status" value="1"/>
</dbReference>
<dbReference type="PANTHER" id="PTHR43888">
    <property type="entry name" value="DNAJ-LIKE-2, ISOFORM A-RELATED"/>
    <property type="match status" value="1"/>
</dbReference>
<keyword evidence="1" id="KW-0812">Transmembrane</keyword>
<dbReference type="CDD" id="cd06257">
    <property type="entry name" value="DnaJ"/>
    <property type="match status" value="1"/>
</dbReference>
<keyword evidence="4" id="KW-1185">Reference proteome</keyword>
<dbReference type="InterPro" id="IPR018253">
    <property type="entry name" value="DnaJ_domain_CS"/>
</dbReference>
<dbReference type="InterPro" id="IPR036869">
    <property type="entry name" value="J_dom_sf"/>
</dbReference>
<dbReference type="PRINTS" id="PR00625">
    <property type="entry name" value="JDOMAIN"/>
</dbReference>
<keyword evidence="1" id="KW-0472">Membrane</keyword>
<evidence type="ECO:0000313" key="3">
    <source>
        <dbReference type="EMBL" id="OHT11071.1"/>
    </source>
</evidence>
<feature type="domain" description="J" evidence="2">
    <location>
        <begin position="32"/>
        <end position="97"/>
    </location>
</feature>
<organism evidence="3 4">
    <name type="scientific">Tritrichomonas foetus</name>
    <dbReference type="NCBI Taxonomy" id="1144522"/>
    <lineage>
        <taxon>Eukaryota</taxon>
        <taxon>Metamonada</taxon>
        <taxon>Parabasalia</taxon>
        <taxon>Tritrichomonadida</taxon>
        <taxon>Tritrichomonadidae</taxon>
        <taxon>Tritrichomonas</taxon>
    </lineage>
</organism>
<dbReference type="GO" id="GO:0051082">
    <property type="term" value="F:unfolded protein binding"/>
    <property type="evidence" value="ECO:0007669"/>
    <property type="project" value="InterPro"/>
</dbReference>
<dbReference type="InterPro" id="IPR044713">
    <property type="entry name" value="DNJA1/2-like"/>
</dbReference>
<dbReference type="InterPro" id="IPR001623">
    <property type="entry name" value="DnaJ_domain"/>
</dbReference>
<evidence type="ECO:0000259" key="2">
    <source>
        <dbReference type="PROSITE" id="PS50076"/>
    </source>
</evidence>